<dbReference type="InterPro" id="IPR007837">
    <property type="entry name" value="DinB"/>
</dbReference>
<reference evidence="5" key="1">
    <citation type="submission" date="2018-12" db="EMBL/GenBank/DDBJ databases">
        <title>Tengunoibacter tsumagoiensis gen. nov., sp. nov., Dictyobacter kobayashii sp. nov., D. alpinus sp. nov., and D. joshuensis sp. nov. and description of Dictyobacteraceae fam. nov. within the order Ktedonobacterales isolated from Tengu-no-mugimeshi.</title>
        <authorList>
            <person name="Wang C.M."/>
            <person name="Zheng Y."/>
            <person name="Sakai Y."/>
            <person name="Toyoda A."/>
            <person name="Minakuchi Y."/>
            <person name="Abe K."/>
            <person name="Yokota A."/>
            <person name="Yabe S."/>
        </authorList>
    </citation>
    <scope>NUCLEOTIDE SEQUENCE [LARGE SCALE GENOMIC DNA]</scope>
    <source>
        <strain evidence="5">Uno16</strain>
    </source>
</reference>
<feature type="binding site" evidence="3">
    <location>
        <position position="52"/>
    </location>
    <ligand>
        <name>a divalent metal cation</name>
        <dbReference type="ChEBI" id="CHEBI:60240"/>
    </ligand>
</feature>
<evidence type="ECO:0000256" key="3">
    <source>
        <dbReference type="PIRSR" id="PIRSR607837-1"/>
    </source>
</evidence>
<dbReference type="InterPro" id="IPR034660">
    <property type="entry name" value="DinB/YfiT-like"/>
</dbReference>
<feature type="binding site" evidence="3">
    <location>
        <position position="146"/>
    </location>
    <ligand>
        <name>a divalent metal cation</name>
        <dbReference type="ChEBI" id="CHEBI:60240"/>
    </ligand>
</feature>
<dbReference type="RefSeq" id="WP_126629038.1">
    <property type="nucleotide sequence ID" value="NZ_BIFT01000001.1"/>
</dbReference>
<accession>A0A402BC18</accession>
<feature type="binding site" evidence="3">
    <location>
        <position position="142"/>
    </location>
    <ligand>
        <name>a divalent metal cation</name>
        <dbReference type="ChEBI" id="CHEBI:60240"/>
    </ligand>
</feature>
<keyword evidence="5" id="KW-1185">Reference proteome</keyword>
<evidence type="ECO:0000313" key="4">
    <source>
        <dbReference type="EMBL" id="GCE28866.1"/>
    </source>
</evidence>
<dbReference type="OrthoDB" id="157719at2"/>
<dbReference type="Proteomes" id="UP000287171">
    <property type="component" value="Unassembled WGS sequence"/>
</dbReference>
<evidence type="ECO:0000313" key="5">
    <source>
        <dbReference type="Proteomes" id="UP000287171"/>
    </source>
</evidence>
<name>A0A402BC18_9CHLR</name>
<dbReference type="EMBL" id="BIFT01000001">
    <property type="protein sequence ID" value="GCE28866.1"/>
    <property type="molecule type" value="Genomic_DNA"/>
</dbReference>
<evidence type="ECO:0008006" key="6">
    <source>
        <dbReference type="Google" id="ProtNLM"/>
    </source>
</evidence>
<comment type="caution">
    <text evidence="4">The sequence shown here is derived from an EMBL/GenBank/DDBJ whole genome shotgun (WGS) entry which is preliminary data.</text>
</comment>
<dbReference type="Gene3D" id="1.20.120.450">
    <property type="entry name" value="dinb family like domain"/>
    <property type="match status" value="1"/>
</dbReference>
<proteinExistence type="inferred from homology"/>
<organism evidence="4 5">
    <name type="scientific">Dictyobacter alpinus</name>
    <dbReference type="NCBI Taxonomy" id="2014873"/>
    <lineage>
        <taxon>Bacteria</taxon>
        <taxon>Bacillati</taxon>
        <taxon>Chloroflexota</taxon>
        <taxon>Ktedonobacteria</taxon>
        <taxon>Ktedonobacterales</taxon>
        <taxon>Dictyobacteraceae</taxon>
        <taxon>Dictyobacter</taxon>
    </lineage>
</organism>
<gene>
    <name evidence="4" type="ORF">KDA_43500</name>
</gene>
<evidence type="ECO:0000256" key="1">
    <source>
        <dbReference type="ARBA" id="ARBA00008635"/>
    </source>
</evidence>
<sequence length="164" mass="18522">MNTHTPLHLAKFYQGWDGYQQHLVKALAPLSAEQLSSQIAPHLRSAYTIAAHIIGARARWSYYVLKIGGDAMFEIGAWDRSGQPVRSAAELVQGLERTWDVLQQALAEWTPEDLDEMLEDVDDDGTVERMSRQWVIWHLIEHDIHHGGELSFVLGANKIPAIDL</sequence>
<evidence type="ECO:0000256" key="2">
    <source>
        <dbReference type="ARBA" id="ARBA00022723"/>
    </source>
</evidence>
<dbReference type="SUPFAM" id="SSF109854">
    <property type="entry name" value="DinB/YfiT-like putative metalloenzymes"/>
    <property type="match status" value="1"/>
</dbReference>
<dbReference type="AlphaFoldDB" id="A0A402BC18"/>
<keyword evidence="2 3" id="KW-0479">Metal-binding</keyword>
<dbReference type="GO" id="GO:0046872">
    <property type="term" value="F:metal ion binding"/>
    <property type="evidence" value="ECO:0007669"/>
    <property type="project" value="UniProtKB-KW"/>
</dbReference>
<protein>
    <recommendedName>
        <fullName evidence="6">Damage-inducible protein DinB</fullName>
    </recommendedName>
</protein>
<comment type="similarity">
    <text evidence="1">Belongs to the DinB family.</text>
</comment>
<dbReference type="Pfam" id="PF05163">
    <property type="entry name" value="DinB"/>
    <property type="match status" value="1"/>
</dbReference>